<evidence type="ECO:0000313" key="17">
    <source>
        <dbReference type="Proteomes" id="UP000590412"/>
    </source>
</evidence>
<feature type="chain" id="PRO_5036493783" description="candidapepsin" evidence="14">
    <location>
        <begin position="24"/>
        <end position="397"/>
    </location>
</feature>
<dbReference type="CDD" id="cd05474">
    <property type="entry name" value="SAP_like"/>
    <property type="match status" value="1"/>
</dbReference>
<feature type="signal peptide" evidence="14">
    <location>
        <begin position="1"/>
        <end position="23"/>
    </location>
</feature>
<sequence length="397" mass="42567">MTIIAVFTGNFLAFIAFVVFAQGAAIPDPAKRDDNPGFVALDFEVTRKPVDVNSTLERAKRDSVSSPLYFEGPAYGIRISVGSNRQEQQVVLDTGSSDFWVIDANSSCTKEGTECKKYGTFDPDTSTSFNYLGFLFAIVFGDKTSSIGLWAEDTVQIGDITLTNQSFADVSLTSAIQGVMGLSRPQPDSPNARFDSVPVTLKKQGKIKTNAYSLYLNSPGAATGTIIFGGVDNAKYSGKLIEESVVSDQHFSINLQSLNYDGNKESAGVGVLLDSGSTISYLPDRIVADLAEKAGARAVPAGLTGDFYFIDCDAKPEGNATFTFDNGAEISVPLTEFVTQSTNEFCPWGLQSSDTSGGIPILGDNFLRHAYVVYNLEKDTISLAQVKYTSESSVSAI</sequence>
<reference evidence="16" key="1">
    <citation type="submission" date="2020-03" db="EMBL/GenBank/DDBJ databases">
        <title>FDA dAtabase for Regulatory Grade micrObial Sequences (FDA-ARGOS): Supporting development and validation of Infectious Disease Dx tests.</title>
        <authorList>
            <person name="Campos J."/>
            <person name="Goldberg B."/>
            <person name="Tallon L."/>
            <person name="Sadzewicz L."/>
            <person name="Vavikolanu K."/>
            <person name="Mehta A."/>
            <person name="Aluvathingal J."/>
            <person name="Nadendla S."/>
            <person name="Nandy P."/>
            <person name="Geyer C."/>
            <person name="Yan Y."/>
            <person name="Sichtig H."/>
        </authorList>
    </citation>
    <scope>NUCLEOTIDE SEQUENCE [LARGE SCALE GENOMIC DNA]</scope>
    <source>
        <strain evidence="16">FDAARGOS_652</strain>
    </source>
</reference>
<keyword evidence="5" id="KW-0964">Secreted</keyword>
<evidence type="ECO:0000256" key="9">
    <source>
        <dbReference type="ARBA" id="ARBA00022801"/>
    </source>
</evidence>
<evidence type="ECO:0000313" key="16">
    <source>
        <dbReference type="EMBL" id="KAF6057701.1"/>
    </source>
</evidence>
<dbReference type="Proteomes" id="UP000590412">
    <property type="component" value="Unassembled WGS sequence"/>
</dbReference>
<comment type="subcellular location">
    <subcellularLocation>
        <location evidence="2">Secreted</location>
    </subcellularLocation>
</comment>
<evidence type="ECO:0000256" key="14">
    <source>
        <dbReference type="SAM" id="SignalP"/>
    </source>
</evidence>
<dbReference type="Pfam" id="PF00026">
    <property type="entry name" value="Asp"/>
    <property type="match status" value="1"/>
</dbReference>
<organism evidence="16 17">
    <name type="scientific">Candida parapsilosis</name>
    <name type="common">Yeast</name>
    <dbReference type="NCBI Taxonomy" id="5480"/>
    <lineage>
        <taxon>Eukaryota</taxon>
        <taxon>Fungi</taxon>
        <taxon>Dikarya</taxon>
        <taxon>Ascomycota</taxon>
        <taxon>Saccharomycotina</taxon>
        <taxon>Pichiomycetes</taxon>
        <taxon>Debaryomycetaceae</taxon>
        <taxon>Candida/Lodderomyces clade</taxon>
        <taxon>Candida</taxon>
    </lineage>
</organism>
<dbReference type="FunFam" id="2.40.70.10:FF:000023">
    <property type="entry name" value="Aspartic protease"/>
    <property type="match status" value="1"/>
</dbReference>
<dbReference type="InterPro" id="IPR001969">
    <property type="entry name" value="Aspartic_peptidase_AS"/>
</dbReference>
<dbReference type="Gene3D" id="2.40.70.10">
    <property type="entry name" value="Acid Proteases"/>
    <property type="match status" value="2"/>
</dbReference>
<proteinExistence type="inferred from homology"/>
<evidence type="ECO:0000256" key="4">
    <source>
        <dbReference type="ARBA" id="ARBA00013207"/>
    </source>
</evidence>
<dbReference type="PROSITE" id="PS51767">
    <property type="entry name" value="PEPTIDASE_A1"/>
    <property type="match status" value="1"/>
</dbReference>
<dbReference type="PANTHER" id="PTHR47966:SF65">
    <property type="entry name" value="ASPARTIC-TYPE ENDOPEPTIDASE"/>
    <property type="match status" value="1"/>
</dbReference>
<dbReference type="PROSITE" id="PS00141">
    <property type="entry name" value="ASP_PROTEASE"/>
    <property type="match status" value="2"/>
</dbReference>
<evidence type="ECO:0000259" key="15">
    <source>
        <dbReference type="PROSITE" id="PS51767"/>
    </source>
</evidence>
<dbReference type="InterPro" id="IPR001461">
    <property type="entry name" value="Aspartic_peptidase_A1"/>
</dbReference>
<dbReference type="GO" id="GO:0006508">
    <property type="term" value="P:proteolysis"/>
    <property type="evidence" value="ECO:0007669"/>
    <property type="project" value="UniProtKB-KW"/>
</dbReference>
<keyword evidence="10" id="KW-0865">Zymogen</keyword>
<evidence type="ECO:0000256" key="10">
    <source>
        <dbReference type="ARBA" id="ARBA00023145"/>
    </source>
</evidence>
<dbReference type="PANTHER" id="PTHR47966">
    <property type="entry name" value="BETA-SITE APP-CLEAVING ENZYME, ISOFORM A-RELATED"/>
    <property type="match status" value="1"/>
</dbReference>
<evidence type="ECO:0000256" key="11">
    <source>
        <dbReference type="ARBA" id="ARBA00023157"/>
    </source>
</evidence>
<comment type="caution">
    <text evidence="16">The sequence shown here is derived from an EMBL/GenBank/DDBJ whole genome shotgun (WGS) entry which is preliminary data.</text>
</comment>
<dbReference type="EMBL" id="JABWAB010000003">
    <property type="protein sequence ID" value="KAF6057701.1"/>
    <property type="molecule type" value="Genomic_DNA"/>
</dbReference>
<dbReference type="GO" id="GO:0004190">
    <property type="term" value="F:aspartic-type endopeptidase activity"/>
    <property type="evidence" value="ECO:0007669"/>
    <property type="project" value="UniProtKB-KW"/>
</dbReference>
<dbReference type="EC" id="3.4.23.24" evidence="4"/>
<evidence type="ECO:0000256" key="1">
    <source>
        <dbReference type="ARBA" id="ARBA00001675"/>
    </source>
</evidence>
<dbReference type="AlphaFoldDB" id="A0A8X7NM14"/>
<keyword evidence="9 13" id="KW-0378">Hydrolase</keyword>
<comment type="similarity">
    <text evidence="3 13">Belongs to the peptidase A1 family.</text>
</comment>
<keyword evidence="11" id="KW-1015">Disulfide bond</keyword>
<evidence type="ECO:0000256" key="6">
    <source>
        <dbReference type="ARBA" id="ARBA00022670"/>
    </source>
</evidence>
<evidence type="ECO:0000256" key="5">
    <source>
        <dbReference type="ARBA" id="ARBA00022525"/>
    </source>
</evidence>
<feature type="active site" evidence="12">
    <location>
        <position position="274"/>
    </location>
</feature>
<name>A0A8X7NM14_CANPA</name>
<feature type="domain" description="Peptidase A1" evidence="15">
    <location>
        <begin position="75"/>
        <end position="384"/>
    </location>
</feature>
<evidence type="ECO:0000256" key="8">
    <source>
        <dbReference type="ARBA" id="ARBA00022750"/>
    </source>
</evidence>
<keyword evidence="6 13" id="KW-0645">Protease</keyword>
<protein>
    <recommendedName>
        <fullName evidence="4">candidapepsin</fullName>
        <ecNumber evidence="4">3.4.23.24</ecNumber>
    </recommendedName>
</protein>
<evidence type="ECO:0000256" key="3">
    <source>
        <dbReference type="ARBA" id="ARBA00007447"/>
    </source>
</evidence>
<accession>A0A8X7NM14</accession>
<evidence type="ECO:0000256" key="13">
    <source>
        <dbReference type="RuleBase" id="RU000454"/>
    </source>
</evidence>
<evidence type="ECO:0000256" key="7">
    <source>
        <dbReference type="ARBA" id="ARBA00022729"/>
    </source>
</evidence>
<feature type="active site" evidence="12">
    <location>
        <position position="93"/>
    </location>
</feature>
<gene>
    <name evidence="16" type="ORF">FOB60_002256</name>
</gene>
<dbReference type="InterPro" id="IPR033121">
    <property type="entry name" value="PEPTIDASE_A1"/>
</dbReference>
<keyword evidence="8 13" id="KW-0064">Aspartyl protease</keyword>
<dbReference type="SUPFAM" id="SSF50630">
    <property type="entry name" value="Acid proteases"/>
    <property type="match status" value="1"/>
</dbReference>
<dbReference type="InterPro" id="IPR021109">
    <property type="entry name" value="Peptidase_aspartic_dom_sf"/>
</dbReference>
<comment type="catalytic activity">
    <reaction evidence="1">
        <text>Preferential cleavage at the carboxyl of hydrophobic amino acids, but fails to cleave 15-Leu-|-Tyr-16, 16-Tyr-|-Leu-17 and 24-Phe-|-Phe-25 of insulin B chain. Activates trypsinogen, and degrades keratin.</text>
        <dbReference type="EC" id="3.4.23.24"/>
    </reaction>
</comment>
<dbReference type="InterPro" id="IPR033876">
    <property type="entry name" value="SAP-like"/>
</dbReference>
<dbReference type="PRINTS" id="PR00792">
    <property type="entry name" value="PEPSIN"/>
</dbReference>
<dbReference type="GO" id="GO:0005576">
    <property type="term" value="C:extracellular region"/>
    <property type="evidence" value="ECO:0007669"/>
    <property type="project" value="UniProtKB-SubCell"/>
</dbReference>
<keyword evidence="7 14" id="KW-0732">Signal</keyword>
<evidence type="ECO:0000256" key="12">
    <source>
        <dbReference type="PIRSR" id="PIRSR601461-1"/>
    </source>
</evidence>
<evidence type="ECO:0000256" key="2">
    <source>
        <dbReference type="ARBA" id="ARBA00004613"/>
    </source>
</evidence>